<proteinExistence type="predicted"/>
<feature type="compositionally biased region" description="Polar residues" evidence="1">
    <location>
        <begin position="116"/>
        <end position="135"/>
    </location>
</feature>
<sequence>MNQMIGLTNPFIQKTVKIIRTNFHSKLQKITSKLDPQQQSTALKTEKETQKSKSISKLTDQDYQQDSVMKEKVRQKVNSKSYDSSDKSIEENKSQFQSRNSYNNPKRLNSQEDKQSQVNNPYDKSFEHSQSFKHQNDLSMENKGFQLSNQNYERRKSLQNADTNLQKIELPINQIVKESYIVASQQDNQKELNKSIEKYITASSLHQFM</sequence>
<evidence type="ECO:0000313" key="2">
    <source>
        <dbReference type="EMBL" id="CDW78990.1"/>
    </source>
</evidence>
<feature type="compositionally biased region" description="Polar residues" evidence="1">
    <location>
        <begin position="31"/>
        <end position="43"/>
    </location>
</feature>
<dbReference type="EMBL" id="CCKQ01007598">
    <property type="protein sequence ID" value="CDW78990.1"/>
    <property type="molecule type" value="Genomic_DNA"/>
</dbReference>
<dbReference type="InParanoid" id="A0A078A9P0"/>
<accession>A0A078A9P0</accession>
<feature type="region of interest" description="Disordered" evidence="1">
    <location>
        <begin position="31"/>
        <end position="135"/>
    </location>
</feature>
<feature type="compositionally biased region" description="Polar residues" evidence="1">
    <location>
        <begin position="94"/>
        <end position="108"/>
    </location>
</feature>
<keyword evidence="3" id="KW-1185">Reference proteome</keyword>
<gene>
    <name evidence="2" type="primary">Contig8098.g408</name>
    <name evidence="2" type="ORF">STYLEM_7975</name>
</gene>
<dbReference type="Proteomes" id="UP000039865">
    <property type="component" value="Unassembled WGS sequence"/>
</dbReference>
<dbReference type="AlphaFoldDB" id="A0A078A9P0"/>
<protein>
    <submittedName>
        <fullName evidence="2">Uncharacterized protein</fullName>
    </submittedName>
</protein>
<evidence type="ECO:0000256" key="1">
    <source>
        <dbReference type="SAM" id="MobiDB-lite"/>
    </source>
</evidence>
<reference evidence="2 3" key="1">
    <citation type="submission" date="2014-06" db="EMBL/GenBank/DDBJ databases">
        <authorList>
            <person name="Swart Estienne"/>
        </authorList>
    </citation>
    <scope>NUCLEOTIDE SEQUENCE [LARGE SCALE GENOMIC DNA]</scope>
    <source>
        <strain evidence="2 3">130c</strain>
    </source>
</reference>
<evidence type="ECO:0000313" key="3">
    <source>
        <dbReference type="Proteomes" id="UP000039865"/>
    </source>
</evidence>
<organism evidence="2 3">
    <name type="scientific">Stylonychia lemnae</name>
    <name type="common">Ciliate</name>
    <dbReference type="NCBI Taxonomy" id="5949"/>
    <lineage>
        <taxon>Eukaryota</taxon>
        <taxon>Sar</taxon>
        <taxon>Alveolata</taxon>
        <taxon>Ciliophora</taxon>
        <taxon>Intramacronucleata</taxon>
        <taxon>Spirotrichea</taxon>
        <taxon>Stichotrichia</taxon>
        <taxon>Sporadotrichida</taxon>
        <taxon>Oxytrichidae</taxon>
        <taxon>Stylonychinae</taxon>
        <taxon>Stylonychia</taxon>
    </lineage>
</organism>
<feature type="compositionally biased region" description="Basic and acidic residues" evidence="1">
    <location>
        <begin position="83"/>
        <end position="93"/>
    </location>
</feature>
<feature type="compositionally biased region" description="Polar residues" evidence="1">
    <location>
        <begin position="52"/>
        <end position="67"/>
    </location>
</feature>
<name>A0A078A9P0_STYLE</name>